<dbReference type="InterPro" id="IPR036291">
    <property type="entry name" value="NAD(P)-bd_dom_sf"/>
</dbReference>
<dbReference type="Pfam" id="PF13561">
    <property type="entry name" value="adh_short_C2"/>
    <property type="match status" value="1"/>
</dbReference>
<dbReference type="PRINTS" id="PR00080">
    <property type="entry name" value="SDRFAMILY"/>
</dbReference>
<evidence type="ECO:0000313" key="3">
    <source>
        <dbReference type="EMBL" id="MDQ0269589.1"/>
    </source>
</evidence>
<evidence type="ECO:0000256" key="1">
    <source>
        <dbReference type="ARBA" id="ARBA00006484"/>
    </source>
</evidence>
<dbReference type="EMBL" id="JAUSUB010000005">
    <property type="protein sequence ID" value="MDQ0269589.1"/>
    <property type="molecule type" value="Genomic_DNA"/>
</dbReference>
<organism evidence="3 4">
    <name type="scientific">Cytobacillus purgationiresistens</name>
    <dbReference type="NCBI Taxonomy" id="863449"/>
    <lineage>
        <taxon>Bacteria</taxon>
        <taxon>Bacillati</taxon>
        <taxon>Bacillota</taxon>
        <taxon>Bacilli</taxon>
        <taxon>Bacillales</taxon>
        <taxon>Bacillaceae</taxon>
        <taxon>Cytobacillus</taxon>
    </lineage>
</organism>
<reference evidence="3 4" key="1">
    <citation type="submission" date="2023-07" db="EMBL/GenBank/DDBJ databases">
        <title>Genomic Encyclopedia of Type Strains, Phase IV (KMG-IV): sequencing the most valuable type-strain genomes for metagenomic binning, comparative biology and taxonomic classification.</title>
        <authorList>
            <person name="Goeker M."/>
        </authorList>
    </citation>
    <scope>NUCLEOTIDE SEQUENCE [LARGE SCALE GENOMIC DNA]</scope>
    <source>
        <strain evidence="3 4">DSM 23494</strain>
    </source>
</reference>
<comment type="similarity">
    <text evidence="1">Belongs to the short-chain dehydrogenases/reductases (SDR) family.</text>
</comment>
<keyword evidence="4" id="KW-1185">Reference proteome</keyword>
<name>A0ABU0AEB2_9BACI</name>
<gene>
    <name evidence="3" type="ORF">J2S17_001461</name>
</gene>
<dbReference type="PANTHER" id="PTHR24321">
    <property type="entry name" value="DEHYDROGENASES, SHORT CHAIN"/>
    <property type="match status" value="1"/>
</dbReference>
<protein>
    <submittedName>
        <fullName evidence="3">NAD(P)-dependent dehydrogenase (Short-subunit alcohol dehydrogenase family)</fullName>
    </submittedName>
</protein>
<sequence>MDFTEKVVIITGAAGDIGRATAKAFSAEGANLVMLDQNYEALLEVANQLKLTKEDTLMMKVDITSECEVSNAFQAVLEKFGRVDVLFNNAGISGKMQPFEKISLAEFEKTLKINVSGVFLGIKYAFPIMKKQKYGSIINTSSDAGERGTGSLSDYIASKHAVNGLTKAAAIEGAPFGLRVNAISPTSTNGSMMNTIMSNIESKEDGFFLKKIPLGRFGEVEEIAQVVLFLASDRASFVTGSSYRIDGGRLSI</sequence>
<comment type="caution">
    <text evidence="3">The sequence shown here is derived from an EMBL/GenBank/DDBJ whole genome shotgun (WGS) entry which is preliminary data.</text>
</comment>
<dbReference type="PRINTS" id="PR00081">
    <property type="entry name" value="GDHRDH"/>
</dbReference>
<dbReference type="NCBIfam" id="NF005559">
    <property type="entry name" value="PRK07231.1"/>
    <property type="match status" value="1"/>
</dbReference>
<evidence type="ECO:0000256" key="2">
    <source>
        <dbReference type="ARBA" id="ARBA00023002"/>
    </source>
</evidence>
<accession>A0ABU0AEB2</accession>
<dbReference type="PANTHER" id="PTHR24321:SF8">
    <property type="entry name" value="ESTRADIOL 17-BETA-DEHYDROGENASE 8-RELATED"/>
    <property type="match status" value="1"/>
</dbReference>
<dbReference type="CDD" id="cd05233">
    <property type="entry name" value="SDR_c"/>
    <property type="match status" value="1"/>
</dbReference>
<dbReference type="InterPro" id="IPR002347">
    <property type="entry name" value="SDR_fam"/>
</dbReference>
<dbReference type="Gene3D" id="3.40.50.720">
    <property type="entry name" value="NAD(P)-binding Rossmann-like Domain"/>
    <property type="match status" value="1"/>
</dbReference>
<evidence type="ECO:0000313" key="4">
    <source>
        <dbReference type="Proteomes" id="UP001238088"/>
    </source>
</evidence>
<dbReference type="Proteomes" id="UP001238088">
    <property type="component" value="Unassembled WGS sequence"/>
</dbReference>
<keyword evidence="2" id="KW-0560">Oxidoreductase</keyword>
<dbReference type="SUPFAM" id="SSF51735">
    <property type="entry name" value="NAD(P)-binding Rossmann-fold domains"/>
    <property type="match status" value="1"/>
</dbReference>
<dbReference type="RefSeq" id="WP_307473287.1">
    <property type="nucleotide sequence ID" value="NZ_JAUSUB010000005.1"/>
</dbReference>
<proteinExistence type="inferred from homology"/>